<gene>
    <name evidence="16" type="ORF">AAG570_012935</name>
</gene>
<proteinExistence type="inferred from homology"/>
<evidence type="ECO:0000313" key="16">
    <source>
        <dbReference type="EMBL" id="KAL1129992.1"/>
    </source>
</evidence>
<evidence type="ECO:0000256" key="7">
    <source>
        <dbReference type="ARBA" id="ARBA00022741"/>
    </source>
</evidence>
<protein>
    <recommendedName>
        <fullName evidence="5">Tubulin delta chain</fullName>
    </recommendedName>
    <alternativeName>
        <fullName evidence="12">Delta-tubulin</fullName>
    </alternativeName>
</protein>
<accession>A0ABD0YFF3</accession>
<keyword evidence="7 14" id="KW-0547">Nucleotide-binding</keyword>
<evidence type="ECO:0000256" key="14">
    <source>
        <dbReference type="RuleBase" id="RU000352"/>
    </source>
</evidence>
<evidence type="ECO:0000256" key="3">
    <source>
        <dbReference type="ARBA" id="ARBA00004138"/>
    </source>
</evidence>
<dbReference type="AlphaFoldDB" id="A0ABD0YFF3"/>
<dbReference type="InterPro" id="IPR003008">
    <property type="entry name" value="Tubulin_FtsZ_GTPase"/>
</dbReference>
<keyword evidence="8" id="KW-0970">Cilium biogenesis/degradation</keyword>
<comment type="caution">
    <text evidence="16">The sequence shown here is derived from an EMBL/GenBank/DDBJ whole genome shotgun (WGS) entry which is preliminary data.</text>
</comment>
<keyword evidence="10" id="KW-0539">Nucleus</keyword>
<dbReference type="Gene3D" id="3.40.50.1440">
    <property type="entry name" value="Tubulin/FtsZ, GTPase domain"/>
    <property type="match status" value="1"/>
</dbReference>
<keyword evidence="6 14" id="KW-0493">Microtubule</keyword>
<evidence type="ECO:0000256" key="5">
    <source>
        <dbReference type="ARBA" id="ARBA00014184"/>
    </source>
</evidence>
<dbReference type="InterPro" id="IPR002967">
    <property type="entry name" value="Delta_tubulin"/>
</dbReference>
<sequence>MGNKHLRARSILVDTEDKVISRLKFLDSEPNAWSFSAENVVINNRGGCGNNWAVGYTECGPESCVNILEKIRKETEKCDNIMYFLTLGSTGGGTGSGFSSYIIEAIRSEYSHKVLMASFVLPYSDGDVNTQNLNTIFTLSKCYSVCDAIVLFNNSSIHKQLNSCKKFGYFDMNRFISEQLSCFLQPFSNFSSISGVYDILMPLISHPQYKLLALMANSSECHTKFNAISKWETLIRNLNFKLRKLDLPNVSRIRDTRLSNQYLEKCIANLLVCRGADSILTESVAKKHFGSSDYYPLWTPKSERFSHLYHNRKFCDYNEYALLVSNNRLICKDLNNILERGWCSYVHNAYIHHYKKYSFEQEDMINAFSKVENILKCYSSL</sequence>
<dbReference type="PANTHER" id="PTHR11588">
    <property type="entry name" value="TUBULIN"/>
    <property type="match status" value="1"/>
</dbReference>
<evidence type="ECO:0000256" key="13">
    <source>
        <dbReference type="ARBA" id="ARBA00046149"/>
    </source>
</evidence>
<dbReference type="InterPro" id="IPR000217">
    <property type="entry name" value="Tubulin"/>
</dbReference>
<name>A0ABD0YFF3_9HEMI</name>
<comment type="similarity">
    <text evidence="4 14">Belongs to the tubulin family.</text>
</comment>
<dbReference type="InterPro" id="IPR036525">
    <property type="entry name" value="Tubulin/FtsZ_GTPase_sf"/>
</dbReference>
<feature type="domain" description="Tubulin/FtsZ GTPase" evidence="15">
    <location>
        <begin position="1"/>
        <end position="192"/>
    </location>
</feature>
<dbReference type="Pfam" id="PF00091">
    <property type="entry name" value="Tubulin"/>
    <property type="match status" value="1"/>
</dbReference>
<dbReference type="PRINTS" id="PR01224">
    <property type="entry name" value="DELTATUBULIN"/>
</dbReference>
<dbReference type="GO" id="GO:0005525">
    <property type="term" value="F:GTP binding"/>
    <property type="evidence" value="ECO:0007669"/>
    <property type="project" value="UniProtKB-UniRule"/>
</dbReference>
<dbReference type="SUPFAM" id="SSF52490">
    <property type="entry name" value="Tubulin nucleotide-binding domain-like"/>
    <property type="match status" value="1"/>
</dbReference>
<evidence type="ECO:0000313" key="17">
    <source>
        <dbReference type="Proteomes" id="UP001558652"/>
    </source>
</evidence>
<reference evidence="16 17" key="1">
    <citation type="submission" date="2024-07" db="EMBL/GenBank/DDBJ databases">
        <title>Chromosome-level genome assembly of the water stick insect Ranatra chinensis (Heteroptera: Nepidae).</title>
        <authorList>
            <person name="Liu X."/>
        </authorList>
    </citation>
    <scope>NUCLEOTIDE SEQUENCE [LARGE SCALE GENOMIC DNA]</scope>
    <source>
        <strain evidence="16">Cailab_2021Rc</strain>
        <tissue evidence="16">Muscle</tissue>
    </source>
</reference>
<dbReference type="SUPFAM" id="SSF55307">
    <property type="entry name" value="Tubulin C-terminal domain-like"/>
    <property type="match status" value="1"/>
</dbReference>
<evidence type="ECO:0000256" key="10">
    <source>
        <dbReference type="ARBA" id="ARBA00023242"/>
    </source>
</evidence>
<dbReference type="SMART" id="SM00864">
    <property type="entry name" value="Tubulin"/>
    <property type="match status" value="1"/>
</dbReference>
<dbReference type="PRINTS" id="PR01161">
    <property type="entry name" value="TUBULIN"/>
</dbReference>
<evidence type="ECO:0000256" key="12">
    <source>
        <dbReference type="ARBA" id="ARBA00030594"/>
    </source>
</evidence>
<evidence type="ECO:0000259" key="15">
    <source>
        <dbReference type="SMART" id="SM00864"/>
    </source>
</evidence>
<evidence type="ECO:0000256" key="6">
    <source>
        <dbReference type="ARBA" id="ARBA00022701"/>
    </source>
</evidence>
<evidence type="ECO:0000256" key="2">
    <source>
        <dbReference type="ARBA" id="ARBA00004123"/>
    </source>
</evidence>
<dbReference type="GO" id="GO:0005814">
    <property type="term" value="C:centriole"/>
    <property type="evidence" value="ECO:0007669"/>
    <property type="project" value="UniProtKB-SubCell"/>
</dbReference>
<organism evidence="16 17">
    <name type="scientific">Ranatra chinensis</name>
    <dbReference type="NCBI Taxonomy" id="642074"/>
    <lineage>
        <taxon>Eukaryota</taxon>
        <taxon>Metazoa</taxon>
        <taxon>Ecdysozoa</taxon>
        <taxon>Arthropoda</taxon>
        <taxon>Hexapoda</taxon>
        <taxon>Insecta</taxon>
        <taxon>Pterygota</taxon>
        <taxon>Neoptera</taxon>
        <taxon>Paraneoptera</taxon>
        <taxon>Hemiptera</taxon>
        <taxon>Heteroptera</taxon>
        <taxon>Panheteroptera</taxon>
        <taxon>Nepomorpha</taxon>
        <taxon>Nepidae</taxon>
        <taxon>Ranatrinae</taxon>
        <taxon>Ranatra</taxon>
    </lineage>
</organism>
<comment type="function">
    <text evidence="13">Acts as a positive regulator of hedgehog signaling and regulates ciliary function.</text>
</comment>
<dbReference type="InterPro" id="IPR008280">
    <property type="entry name" value="Tub_FtsZ_C"/>
</dbReference>
<dbReference type="InterPro" id="IPR017975">
    <property type="entry name" value="Tubulin_CS"/>
</dbReference>
<keyword evidence="17" id="KW-1185">Reference proteome</keyword>
<dbReference type="GO" id="GO:0005874">
    <property type="term" value="C:microtubule"/>
    <property type="evidence" value="ECO:0007669"/>
    <property type="project" value="UniProtKB-KW"/>
</dbReference>
<evidence type="ECO:0000256" key="4">
    <source>
        <dbReference type="ARBA" id="ARBA00009636"/>
    </source>
</evidence>
<dbReference type="PROSITE" id="PS00227">
    <property type="entry name" value="TUBULIN"/>
    <property type="match status" value="1"/>
</dbReference>
<keyword evidence="11" id="KW-0966">Cell projection</keyword>
<dbReference type="EMBL" id="JBFDAA010000008">
    <property type="protein sequence ID" value="KAL1129992.1"/>
    <property type="molecule type" value="Genomic_DNA"/>
</dbReference>
<comment type="subcellular location">
    <subcellularLocation>
        <location evidence="3">Cell projection</location>
        <location evidence="3">Cilium</location>
    </subcellularLocation>
    <subcellularLocation>
        <location evidence="1">Cytoplasm</location>
        <location evidence="1">Cytoskeleton</location>
        <location evidence="1">Microtubule organizing center</location>
        <location evidence="1">Centrosome</location>
        <location evidence="1">Centriole</location>
    </subcellularLocation>
    <subcellularLocation>
        <location evidence="2">Nucleus</location>
    </subcellularLocation>
</comment>
<dbReference type="Proteomes" id="UP001558652">
    <property type="component" value="Unassembled WGS sequence"/>
</dbReference>
<dbReference type="GO" id="GO:0005929">
    <property type="term" value="C:cilium"/>
    <property type="evidence" value="ECO:0007669"/>
    <property type="project" value="UniProtKB-SubCell"/>
</dbReference>
<keyword evidence="9 14" id="KW-0342">GTP-binding</keyword>
<dbReference type="GO" id="GO:0005634">
    <property type="term" value="C:nucleus"/>
    <property type="evidence" value="ECO:0007669"/>
    <property type="project" value="UniProtKB-SubCell"/>
</dbReference>
<evidence type="ECO:0000256" key="9">
    <source>
        <dbReference type="ARBA" id="ARBA00023134"/>
    </source>
</evidence>
<evidence type="ECO:0000256" key="8">
    <source>
        <dbReference type="ARBA" id="ARBA00022794"/>
    </source>
</evidence>
<evidence type="ECO:0000256" key="1">
    <source>
        <dbReference type="ARBA" id="ARBA00004114"/>
    </source>
</evidence>
<dbReference type="GO" id="GO:0030030">
    <property type="term" value="P:cell projection organization"/>
    <property type="evidence" value="ECO:0007669"/>
    <property type="project" value="UniProtKB-KW"/>
</dbReference>
<evidence type="ECO:0000256" key="11">
    <source>
        <dbReference type="ARBA" id="ARBA00023273"/>
    </source>
</evidence>